<dbReference type="PANTHER" id="PTHR24104">
    <property type="entry name" value="E3 UBIQUITIN-PROTEIN LIGASE NHLRC1-RELATED"/>
    <property type="match status" value="1"/>
</dbReference>
<dbReference type="GO" id="GO:0061630">
    <property type="term" value="F:ubiquitin protein ligase activity"/>
    <property type="evidence" value="ECO:0007669"/>
    <property type="project" value="TreeGrafter"/>
</dbReference>
<dbReference type="Gene3D" id="2.120.10.30">
    <property type="entry name" value="TolB, C-terminal domain"/>
    <property type="match status" value="2"/>
</dbReference>
<feature type="repeat" description="NHL" evidence="2">
    <location>
        <begin position="116"/>
        <end position="159"/>
    </location>
</feature>
<keyword evidence="4" id="KW-1185">Reference proteome</keyword>
<evidence type="ECO:0000256" key="1">
    <source>
        <dbReference type="ARBA" id="ARBA00022737"/>
    </source>
</evidence>
<evidence type="ECO:0000313" key="4">
    <source>
        <dbReference type="Proteomes" id="UP000281553"/>
    </source>
</evidence>
<organism evidence="3 4">
    <name type="scientific">Dibothriocephalus latus</name>
    <name type="common">Fish tapeworm</name>
    <name type="synonym">Diphyllobothrium latum</name>
    <dbReference type="NCBI Taxonomy" id="60516"/>
    <lineage>
        <taxon>Eukaryota</taxon>
        <taxon>Metazoa</taxon>
        <taxon>Spiralia</taxon>
        <taxon>Lophotrochozoa</taxon>
        <taxon>Platyhelminthes</taxon>
        <taxon>Cestoda</taxon>
        <taxon>Eucestoda</taxon>
        <taxon>Diphyllobothriidea</taxon>
        <taxon>Diphyllobothriidae</taxon>
        <taxon>Dibothriocephalus</taxon>
    </lineage>
</organism>
<protein>
    <recommendedName>
        <fullName evidence="5">SMP-30/Gluconolactonase/LRE-like region domain-containing protein</fullName>
    </recommendedName>
</protein>
<dbReference type="OrthoDB" id="27136at2759"/>
<evidence type="ECO:0008006" key="5">
    <source>
        <dbReference type="Google" id="ProtNLM"/>
    </source>
</evidence>
<feature type="repeat" description="NHL" evidence="2">
    <location>
        <begin position="163"/>
        <end position="206"/>
    </location>
</feature>
<evidence type="ECO:0000313" key="3">
    <source>
        <dbReference type="EMBL" id="VDK69058.1"/>
    </source>
</evidence>
<sequence length="270" mass="30384">MAARSFMSMTTRSVNSERLNWLRVTYWWHSHIHPVYRIKMTLKFLTASLGYTAHLFCRIAARNQIPRGPAKESNRESNGTFCRHQPAVSVDSKGRIFVVDTKACSVCYFKPTGRYLGQFGSRGTNDNQFTGPVGIAVDSTDRIYVTDTPVHCIKVFENGGEFLFRFGSNGPEWGCFHSPTYLCFDSNDLLYVSDSGNCRIQVFDNHGQFLRLLTTPLGMLNDPNGIAVSLADQMAVVVDSGNFCIKAFQMYDPVASETNNKKLERQKPSM</sequence>
<dbReference type="InterPro" id="IPR011042">
    <property type="entry name" value="6-blade_b-propeller_TolB-like"/>
</dbReference>
<accession>A0A3P6TSD8</accession>
<dbReference type="PROSITE" id="PS51125">
    <property type="entry name" value="NHL"/>
    <property type="match status" value="2"/>
</dbReference>
<name>A0A3P6TSD8_DIBLA</name>
<dbReference type="Pfam" id="PF01436">
    <property type="entry name" value="NHL"/>
    <property type="match status" value="2"/>
</dbReference>
<dbReference type="GO" id="GO:0043161">
    <property type="term" value="P:proteasome-mediated ubiquitin-dependent protein catabolic process"/>
    <property type="evidence" value="ECO:0007669"/>
    <property type="project" value="TreeGrafter"/>
</dbReference>
<gene>
    <name evidence="3" type="ORF">DILT_LOCUS2126</name>
</gene>
<dbReference type="EMBL" id="UYRU01041714">
    <property type="protein sequence ID" value="VDK69058.1"/>
    <property type="molecule type" value="Genomic_DNA"/>
</dbReference>
<dbReference type="SUPFAM" id="SSF63829">
    <property type="entry name" value="Calcium-dependent phosphotriesterase"/>
    <property type="match status" value="1"/>
</dbReference>
<reference evidence="3 4" key="1">
    <citation type="submission" date="2018-11" db="EMBL/GenBank/DDBJ databases">
        <authorList>
            <consortium name="Pathogen Informatics"/>
        </authorList>
    </citation>
    <scope>NUCLEOTIDE SEQUENCE [LARGE SCALE GENOMIC DNA]</scope>
</reference>
<dbReference type="AlphaFoldDB" id="A0A3P6TSD8"/>
<dbReference type="InterPro" id="IPR050952">
    <property type="entry name" value="TRIM-NHL_E3_ligases"/>
</dbReference>
<proteinExistence type="predicted"/>
<dbReference type="InterPro" id="IPR001258">
    <property type="entry name" value="NHL_repeat"/>
</dbReference>
<evidence type="ECO:0000256" key="2">
    <source>
        <dbReference type="PROSITE-ProRule" id="PRU00504"/>
    </source>
</evidence>
<keyword evidence="1" id="KW-0677">Repeat</keyword>
<dbReference type="Proteomes" id="UP000281553">
    <property type="component" value="Unassembled WGS sequence"/>
</dbReference>
<dbReference type="PANTHER" id="PTHR24104:SF57">
    <property type="entry name" value="BEE-MILK PROTEIN"/>
    <property type="match status" value="1"/>
</dbReference>
<dbReference type="GO" id="GO:0000209">
    <property type="term" value="P:protein polyubiquitination"/>
    <property type="evidence" value="ECO:0007669"/>
    <property type="project" value="TreeGrafter"/>
</dbReference>